<organism evidence="1 2">
    <name type="scientific">Nostocoides japonicum T1-X7</name>
    <dbReference type="NCBI Taxonomy" id="1194083"/>
    <lineage>
        <taxon>Bacteria</taxon>
        <taxon>Bacillati</taxon>
        <taxon>Actinomycetota</taxon>
        <taxon>Actinomycetes</taxon>
        <taxon>Micrococcales</taxon>
        <taxon>Intrasporangiaceae</taxon>
        <taxon>Nostocoides</taxon>
    </lineage>
</organism>
<accession>A0A077LYP2</accession>
<dbReference type="Gene3D" id="3.90.1150.10">
    <property type="entry name" value="Aspartate Aminotransferase, domain 1"/>
    <property type="match status" value="1"/>
</dbReference>
<evidence type="ECO:0000313" key="1">
    <source>
        <dbReference type="EMBL" id="CCH78746.1"/>
    </source>
</evidence>
<name>A0A077LYP2_9MICO</name>
<comment type="caution">
    <text evidence="1">The sequence shown here is derived from an EMBL/GenBank/DDBJ whole genome shotgun (WGS) entry which is preliminary data.</text>
</comment>
<reference evidence="1 2" key="1">
    <citation type="journal article" date="2013" name="ISME J.">
        <title>A metabolic model for members of the genus Tetrasphaera involved in enhanced biological phosphorus removal.</title>
        <authorList>
            <person name="Kristiansen R."/>
            <person name="Nguyen H.T.T."/>
            <person name="Saunders A.M."/>
            <person name="Nielsen J.L."/>
            <person name="Wimmer R."/>
            <person name="Le V.Q."/>
            <person name="McIlroy S.J."/>
            <person name="Petrovski S."/>
            <person name="Seviour R.J."/>
            <person name="Calteau A."/>
            <person name="Nielsen K.L."/>
            <person name="Nielsen P.H."/>
        </authorList>
    </citation>
    <scope>NUCLEOTIDE SEQUENCE [LARGE SCALE GENOMIC DNA]</scope>
    <source>
        <strain evidence="1 2">T1-X7</strain>
    </source>
</reference>
<dbReference type="AlphaFoldDB" id="A0A077LYP2"/>
<dbReference type="STRING" id="1194083.BN12_3360003"/>
<proteinExistence type="predicted"/>
<evidence type="ECO:0000313" key="2">
    <source>
        <dbReference type="Proteomes" id="UP000035721"/>
    </source>
</evidence>
<sequence length="56" mass="6080">MPPGTHARLRARGVAVRRCDTFPGLDDTWVRIAVRPPAVTALLLDALVATEKELVS</sequence>
<dbReference type="EMBL" id="CAJB01000264">
    <property type="protein sequence ID" value="CCH78746.1"/>
    <property type="molecule type" value="Genomic_DNA"/>
</dbReference>
<gene>
    <name evidence="1" type="ORF">BN12_3360003</name>
</gene>
<keyword evidence="2" id="KW-1185">Reference proteome</keyword>
<dbReference type="InterPro" id="IPR015424">
    <property type="entry name" value="PyrdxlP-dep_Trfase"/>
</dbReference>
<dbReference type="Proteomes" id="UP000035721">
    <property type="component" value="Unassembled WGS sequence"/>
</dbReference>
<dbReference type="InterPro" id="IPR015422">
    <property type="entry name" value="PyrdxlP-dep_Trfase_small"/>
</dbReference>
<protein>
    <submittedName>
        <fullName evidence="1">Uncharacterized protein</fullName>
    </submittedName>
</protein>
<dbReference type="SUPFAM" id="SSF53383">
    <property type="entry name" value="PLP-dependent transferases"/>
    <property type="match status" value="1"/>
</dbReference>